<name>A0A813EQ28_POLGL</name>
<reference evidence="1" key="1">
    <citation type="submission" date="2021-02" db="EMBL/GenBank/DDBJ databases">
        <authorList>
            <person name="Dougan E. K."/>
            <person name="Rhodes N."/>
            <person name="Thang M."/>
            <person name="Chan C."/>
        </authorList>
    </citation>
    <scope>NUCLEOTIDE SEQUENCE</scope>
</reference>
<sequence length="163" mass="17577">MALGSFQTLRCGSLGHSKGTPLCPVGFLSRADRAPFTRNFASEAVCSSSSVLGAGLLAISSLLATRATVRRSSGTLRRCKPGSRNSQSATAILEIQESVPVVQQQPVRPSSDPYNPNFRSAAQFAEAYPSSEKMYHEVSYEPTGEVLQVPFRRVHLTDKTPGF</sequence>
<keyword evidence="2" id="KW-1185">Reference proteome</keyword>
<evidence type="ECO:0000313" key="2">
    <source>
        <dbReference type="Proteomes" id="UP000654075"/>
    </source>
</evidence>
<evidence type="ECO:0000313" key="1">
    <source>
        <dbReference type="EMBL" id="CAE8600563.1"/>
    </source>
</evidence>
<feature type="non-terminal residue" evidence="1">
    <location>
        <position position="1"/>
    </location>
</feature>
<dbReference type="Proteomes" id="UP000654075">
    <property type="component" value="Unassembled WGS sequence"/>
</dbReference>
<dbReference type="EMBL" id="CAJNNV010012264">
    <property type="protein sequence ID" value="CAE8600563.1"/>
    <property type="molecule type" value="Genomic_DNA"/>
</dbReference>
<organism evidence="1 2">
    <name type="scientific">Polarella glacialis</name>
    <name type="common">Dinoflagellate</name>
    <dbReference type="NCBI Taxonomy" id="89957"/>
    <lineage>
        <taxon>Eukaryota</taxon>
        <taxon>Sar</taxon>
        <taxon>Alveolata</taxon>
        <taxon>Dinophyceae</taxon>
        <taxon>Suessiales</taxon>
        <taxon>Suessiaceae</taxon>
        <taxon>Polarella</taxon>
    </lineage>
</organism>
<dbReference type="OrthoDB" id="1737160at2759"/>
<feature type="non-terminal residue" evidence="1">
    <location>
        <position position="163"/>
    </location>
</feature>
<comment type="caution">
    <text evidence="1">The sequence shown here is derived from an EMBL/GenBank/DDBJ whole genome shotgun (WGS) entry which is preliminary data.</text>
</comment>
<protein>
    <submittedName>
        <fullName evidence="1">Uncharacterized protein</fullName>
    </submittedName>
</protein>
<gene>
    <name evidence="1" type="ORF">PGLA1383_LOCUS18880</name>
</gene>
<accession>A0A813EQ28</accession>
<proteinExistence type="predicted"/>
<dbReference type="AlphaFoldDB" id="A0A813EQ28"/>